<protein>
    <submittedName>
        <fullName evidence="3">Uncharacterized protein</fullName>
    </submittedName>
</protein>
<sequence length="184" mass="19112">MTGEHPVQTRRADPDLPTPTREDRRMTSEGADELRARHYLRGLGARPLGHQEPTVEPRLVTPTRIIPAGALLPVGPPARPPSRPEGPPSMLLALLAAALLPGAITTWLMRHRGWAIALLAGIGATAALPFLLLTALVVFPPLGFAVGIAAGLAALDAFGAGRIWAATALATVSAVALACAGWSL</sequence>
<dbReference type="EMBL" id="BNEA01000001">
    <property type="protein sequence ID" value="GHI50405.1"/>
    <property type="molecule type" value="Genomic_DNA"/>
</dbReference>
<organism evidence="3 4">
    <name type="scientific">Streptomyces rubradiris</name>
    <name type="common">Streptomyces achromogenes subsp. rubradiris</name>
    <dbReference type="NCBI Taxonomy" id="285531"/>
    <lineage>
        <taxon>Bacteria</taxon>
        <taxon>Bacillati</taxon>
        <taxon>Actinomycetota</taxon>
        <taxon>Actinomycetes</taxon>
        <taxon>Kitasatosporales</taxon>
        <taxon>Streptomycetaceae</taxon>
        <taxon>Streptomyces</taxon>
    </lineage>
</organism>
<feature type="compositionally biased region" description="Basic and acidic residues" evidence="1">
    <location>
        <begin position="10"/>
        <end position="33"/>
    </location>
</feature>
<proteinExistence type="predicted"/>
<gene>
    <name evidence="3" type="ORF">Srubr_02510</name>
</gene>
<evidence type="ECO:0000313" key="4">
    <source>
        <dbReference type="Proteomes" id="UP000646738"/>
    </source>
</evidence>
<feature type="transmembrane region" description="Helical" evidence="2">
    <location>
        <begin position="90"/>
        <end position="109"/>
    </location>
</feature>
<evidence type="ECO:0000313" key="3">
    <source>
        <dbReference type="EMBL" id="GHI50405.1"/>
    </source>
</evidence>
<keyword evidence="4" id="KW-1185">Reference proteome</keyword>
<evidence type="ECO:0000256" key="1">
    <source>
        <dbReference type="SAM" id="MobiDB-lite"/>
    </source>
</evidence>
<dbReference type="Proteomes" id="UP000646738">
    <property type="component" value="Unassembled WGS sequence"/>
</dbReference>
<feature type="transmembrane region" description="Helical" evidence="2">
    <location>
        <begin position="116"/>
        <end position="136"/>
    </location>
</feature>
<name>A0ABQ3R3G9_STRRR</name>
<keyword evidence="2" id="KW-0472">Membrane</keyword>
<accession>A0ABQ3R3G9</accession>
<comment type="caution">
    <text evidence="3">The sequence shown here is derived from an EMBL/GenBank/DDBJ whole genome shotgun (WGS) entry which is preliminary data.</text>
</comment>
<feature type="transmembrane region" description="Helical" evidence="2">
    <location>
        <begin position="163"/>
        <end position="183"/>
    </location>
</feature>
<keyword evidence="2" id="KW-1133">Transmembrane helix</keyword>
<keyword evidence="2" id="KW-0812">Transmembrane</keyword>
<feature type="region of interest" description="Disordered" evidence="1">
    <location>
        <begin position="1"/>
        <end position="33"/>
    </location>
</feature>
<reference evidence="4" key="1">
    <citation type="submission" date="2023-07" db="EMBL/GenBank/DDBJ databases">
        <title>Whole genome shotgun sequence of Streptomyces achromogenes subsp. rubradiris NBRC 14000.</title>
        <authorList>
            <person name="Komaki H."/>
            <person name="Tamura T."/>
        </authorList>
    </citation>
    <scope>NUCLEOTIDE SEQUENCE [LARGE SCALE GENOMIC DNA]</scope>
    <source>
        <strain evidence="4">NBRC 14000</strain>
    </source>
</reference>
<evidence type="ECO:0000256" key="2">
    <source>
        <dbReference type="SAM" id="Phobius"/>
    </source>
</evidence>